<name>A0A0Q3I618_9HYPH</name>
<organism evidence="1 2">
    <name type="scientific">Bosea thiooxidans</name>
    <dbReference type="NCBI Taxonomy" id="53254"/>
    <lineage>
        <taxon>Bacteria</taxon>
        <taxon>Pseudomonadati</taxon>
        <taxon>Pseudomonadota</taxon>
        <taxon>Alphaproteobacteria</taxon>
        <taxon>Hyphomicrobiales</taxon>
        <taxon>Boseaceae</taxon>
        <taxon>Bosea</taxon>
    </lineage>
</organism>
<keyword evidence="2" id="KW-1185">Reference proteome</keyword>
<gene>
    <name evidence="1" type="ORF">ARD30_13515</name>
</gene>
<dbReference type="AlphaFoldDB" id="A0A0Q3I618"/>
<evidence type="ECO:0000313" key="1">
    <source>
        <dbReference type="EMBL" id="KQK30439.1"/>
    </source>
</evidence>
<proteinExistence type="predicted"/>
<dbReference type="Proteomes" id="UP000051562">
    <property type="component" value="Unassembled WGS sequence"/>
</dbReference>
<accession>A0A0Q3I618</accession>
<comment type="caution">
    <text evidence="1">The sequence shown here is derived from an EMBL/GenBank/DDBJ whole genome shotgun (WGS) entry which is preliminary data.</text>
</comment>
<dbReference type="RefSeq" id="WP_055728290.1">
    <property type="nucleotide sequence ID" value="NZ_LMAR01000036.1"/>
</dbReference>
<sequence>MAIGRVLVCDDSDGSRAEFVASINQAMGIEVAENHTGKDLKEAIAALIRGETGGTLFDGADVAVIDNRLIDDWTADDDPKVSAEQLADLVRISSTAGVVVILNQYREIDFDLRLDGRLDSYADLNITDKCLDCANLWKEEPPRGFRPWAWPVLPRLVEQMRRRQDWLLAEGRLDQSVLQALELNSERIVRSLSRAATDFLHPTIAPDAVTFREFVEGATRSTDGKHRGDFAADDRLVAKIAAARIGKWLESTVLGPQDLLVDVPHLLERFSILVNDPGSLDSWNAAVSWSETTGFRSERIRAFEWGLWRDWLGRPAYLWPLLQEDDALATEQFAPDAVVPAEAGFCEDVSRFLPIDETSEFVANFDSAFDRRRVRRDRQGKFVYGPASRLAR</sequence>
<dbReference type="EMBL" id="LMAR01000036">
    <property type="protein sequence ID" value="KQK30439.1"/>
    <property type="molecule type" value="Genomic_DNA"/>
</dbReference>
<reference evidence="1 2" key="1">
    <citation type="submission" date="2015-10" db="EMBL/GenBank/DDBJ databases">
        <title>Draft genome of Bosea thiooxidans.</title>
        <authorList>
            <person name="Wang X."/>
        </authorList>
    </citation>
    <scope>NUCLEOTIDE SEQUENCE [LARGE SCALE GENOMIC DNA]</scope>
    <source>
        <strain evidence="1 2">CGMCC 9174</strain>
    </source>
</reference>
<protein>
    <submittedName>
        <fullName evidence="1">Uncharacterized protein</fullName>
    </submittedName>
</protein>
<evidence type="ECO:0000313" key="2">
    <source>
        <dbReference type="Proteomes" id="UP000051562"/>
    </source>
</evidence>